<accession>A0A443RV04</accession>
<dbReference type="Proteomes" id="UP000288716">
    <property type="component" value="Unassembled WGS sequence"/>
</dbReference>
<evidence type="ECO:0000313" key="9">
    <source>
        <dbReference type="EMBL" id="RWS19186.1"/>
    </source>
</evidence>
<dbReference type="SUPFAM" id="SSF48264">
    <property type="entry name" value="Cytochrome P450"/>
    <property type="match status" value="1"/>
</dbReference>
<name>A0A443RV04_9ACAR</name>
<dbReference type="OrthoDB" id="6433301at2759"/>
<keyword evidence="7" id="KW-0560">Oxidoreductase</keyword>
<dbReference type="PANTHER" id="PTHR24291:SF189">
    <property type="entry name" value="CYTOCHROME P450 4C3-RELATED"/>
    <property type="match status" value="1"/>
</dbReference>
<dbReference type="InterPro" id="IPR036396">
    <property type="entry name" value="Cyt_P450_sf"/>
</dbReference>
<dbReference type="GO" id="GO:0004497">
    <property type="term" value="F:monooxygenase activity"/>
    <property type="evidence" value="ECO:0007669"/>
    <property type="project" value="UniProtKB-KW"/>
</dbReference>
<keyword evidence="8" id="KW-0472">Membrane</keyword>
<dbReference type="EMBL" id="NCKV01029165">
    <property type="protein sequence ID" value="RWS19186.1"/>
    <property type="molecule type" value="Genomic_DNA"/>
</dbReference>
<evidence type="ECO:0000256" key="2">
    <source>
        <dbReference type="ARBA" id="ARBA00004586"/>
    </source>
</evidence>
<keyword evidence="4" id="KW-0349">Heme</keyword>
<evidence type="ECO:0000256" key="8">
    <source>
        <dbReference type="ARBA" id="ARBA00023136"/>
    </source>
</evidence>
<evidence type="ECO:0000313" key="10">
    <source>
        <dbReference type="Proteomes" id="UP000288716"/>
    </source>
</evidence>
<dbReference type="GO" id="GO:0005789">
    <property type="term" value="C:endoplasmic reticulum membrane"/>
    <property type="evidence" value="ECO:0007669"/>
    <property type="project" value="UniProtKB-SubCell"/>
</dbReference>
<dbReference type="VEuPathDB" id="VectorBase:LDEU012854"/>
<reference evidence="9 10" key="1">
    <citation type="journal article" date="2018" name="Gigascience">
        <title>Genomes of trombidid mites reveal novel predicted allergens and laterally-transferred genes associated with secondary metabolism.</title>
        <authorList>
            <person name="Dong X."/>
            <person name="Chaisiri K."/>
            <person name="Xia D."/>
            <person name="Armstrong S.D."/>
            <person name="Fang Y."/>
            <person name="Donnelly M.J."/>
            <person name="Kadowaki T."/>
            <person name="McGarry J.W."/>
            <person name="Darby A.C."/>
            <person name="Makepeace B.L."/>
        </authorList>
    </citation>
    <scope>NUCLEOTIDE SEQUENCE [LARGE SCALE GENOMIC DNA]</scope>
    <source>
        <strain evidence="9">UoL-UT</strain>
    </source>
</reference>
<dbReference type="InterPro" id="IPR050196">
    <property type="entry name" value="Cytochrome_P450_Monoox"/>
</dbReference>
<evidence type="ECO:0000256" key="6">
    <source>
        <dbReference type="ARBA" id="ARBA00023004"/>
    </source>
</evidence>
<evidence type="ECO:0000256" key="4">
    <source>
        <dbReference type="ARBA" id="ARBA00022617"/>
    </source>
</evidence>
<dbReference type="STRING" id="299467.A0A443RV04"/>
<proteinExistence type="inferred from homology"/>
<dbReference type="AlphaFoldDB" id="A0A443RV04"/>
<dbReference type="PANTHER" id="PTHR24291">
    <property type="entry name" value="CYTOCHROME P450 FAMILY 4"/>
    <property type="match status" value="1"/>
</dbReference>
<gene>
    <name evidence="9" type="ORF">B4U80_07965</name>
</gene>
<dbReference type="GO" id="GO:0016705">
    <property type="term" value="F:oxidoreductase activity, acting on paired donors, with incorporation or reduction of molecular oxygen"/>
    <property type="evidence" value="ECO:0007669"/>
    <property type="project" value="InterPro"/>
</dbReference>
<dbReference type="Gene3D" id="1.10.630.10">
    <property type="entry name" value="Cytochrome P450"/>
    <property type="match status" value="1"/>
</dbReference>
<comment type="cofactor">
    <cofactor evidence="1">
        <name>heme</name>
        <dbReference type="ChEBI" id="CHEBI:30413"/>
    </cofactor>
</comment>
<feature type="non-terminal residue" evidence="9">
    <location>
        <position position="1"/>
    </location>
</feature>
<keyword evidence="4" id="KW-0479">Metal-binding</keyword>
<protein>
    <submittedName>
        <fullName evidence="9">Cytochrome P450 4V2-like protein</fullName>
    </submittedName>
</protein>
<keyword evidence="7" id="KW-0503">Monooxygenase</keyword>
<evidence type="ECO:0000256" key="5">
    <source>
        <dbReference type="ARBA" id="ARBA00022824"/>
    </source>
</evidence>
<feature type="non-terminal residue" evidence="9">
    <location>
        <position position="127"/>
    </location>
</feature>
<dbReference type="GO" id="GO:0020037">
    <property type="term" value="F:heme binding"/>
    <property type="evidence" value="ECO:0007669"/>
    <property type="project" value="InterPro"/>
</dbReference>
<sequence length="127" mass="14980">NGKKSKPLAKELHVFTIIVVENRRKQLLKEREEEVVKDIREEVDTFTFAGHDTTGSAVTWTLFEIGHNDRVQRKIHQEVDDIFGEDRTSPITNEELKKLHYLEWIWKKTVIQFLEEQIFGSLSLECK</sequence>
<evidence type="ECO:0000256" key="3">
    <source>
        <dbReference type="ARBA" id="ARBA00010617"/>
    </source>
</evidence>
<evidence type="ECO:0000256" key="7">
    <source>
        <dbReference type="ARBA" id="ARBA00023033"/>
    </source>
</evidence>
<comment type="subcellular location">
    <subcellularLocation>
        <location evidence="2">Endoplasmic reticulum membrane</location>
    </subcellularLocation>
</comment>
<dbReference type="Pfam" id="PF00067">
    <property type="entry name" value="p450"/>
    <property type="match status" value="1"/>
</dbReference>
<keyword evidence="10" id="KW-1185">Reference proteome</keyword>
<comment type="similarity">
    <text evidence="3">Belongs to the cytochrome P450 family.</text>
</comment>
<dbReference type="GO" id="GO:0005506">
    <property type="term" value="F:iron ion binding"/>
    <property type="evidence" value="ECO:0007669"/>
    <property type="project" value="InterPro"/>
</dbReference>
<evidence type="ECO:0000256" key="1">
    <source>
        <dbReference type="ARBA" id="ARBA00001971"/>
    </source>
</evidence>
<keyword evidence="6" id="KW-0408">Iron</keyword>
<keyword evidence="5" id="KW-0256">Endoplasmic reticulum</keyword>
<dbReference type="InterPro" id="IPR001128">
    <property type="entry name" value="Cyt_P450"/>
</dbReference>
<organism evidence="9 10">
    <name type="scientific">Leptotrombidium deliense</name>
    <dbReference type="NCBI Taxonomy" id="299467"/>
    <lineage>
        <taxon>Eukaryota</taxon>
        <taxon>Metazoa</taxon>
        <taxon>Ecdysozoa</taxon>
        <taxon>Arthropoda</taxon>
        <taxon>Chelicerata</taxon>
        <taxon>Arachnida</taxon>
        <taxon>Acari</taxon>
        <taxon>Acariformes</taxon>
        <taxon>Trombidiformes</taxon>
        <taxon>Prostigmata</taxon>
        <taxon>Anystina</taxon>
        <taxon>Parasitengona</taxon>
        <taxon>Trombiculoidea</taxon>
        <taxon>Trombiculidae</taxon>
        <taxon>Leptotrombidium</taxon>
    </lineage>
</organism>
<comment type="caution">
    <text evidence="9">The sequence shown here is derived from an EMBL/GenBank/DDBJ whole genome shotgun (WGS) entry which is preliminary data.</text>
</comment>